<evidence type="ECO:0000313" key="2">
    <source>
        <dbReference type="EMBL" id="KAH3692029.1"/>
    </source>
</evidence>
<accession>A0A9D4BE85</accession>
<evidence type="ECO:0000313" key="3">
    <source>
        <dbReference type="Proteomes" id="UP000828390"/>
    </source>
</evidence>
<sequence>MLWITTLVLAKFGQAQEGCSYGVKKQHKRSRHFLDESSRTALDDGFLLDKDESITEN</sequence>
<feature type="signal peptide" evidence="1">
    <location>
        <begin position="1"/>
        <end position="15"/>
    </location>
</feature>
<keyword evidence="1" id="KW-0732">Signal</keyword>
<dbReference type="AlphaFoldDB" id="A0A9D4BE85"/>
<name>A0A9D4BE85_DREPO</name>
<gene>
    <name evidence="2" type="ORF">DPMN_194905</name>
</gene>
<reference evidence="2" key="2">
    <citation type="submission" date="2020-11" db="EMBL/GenBank/DDBJ databases">
        <authorList>
            <person name="McCartney M.A."/>
            <person name="Auch B."/>
            <person name="Kono T."/>
            <person name="Mallez S."/>
            <person name="Becker A."/>
            <person name="Gohl D.M."/>
            <person name="Silverstein K.A.T."/>
            <person name="Koren S."/>
            <person name="Bechman K.B."/>
            <person name="Herman A."/>
            <person name="Abrahante J.E."/>
            <person name="Garbe J."/>
        </authorList>
    </citation>
    <scope>NUCLEOTIDE SEQUENCE</scope>
    <source>
        <strain evidence="2">Duluth1</strain>
        <tissue evidence="2">Whole animal</tissue>
    </source>
</reference>
<protein>
    <submittedName>
        <fullName evidence="2">Uncharacterized protein</fullName>
    </submittedName>
</protein>
<evidence type="ECO:0000256" key="1">
    <source>
        <dbReference type="SAM" id="SignalP"/>
    </source>
</evidence>
<dbReference type="Proteomes" id="UP000828390">
    <property type="component" value="Unassembled WGS sequence"/>
</dbReference>
<feature type="chain" id="PRO_5039030637" evidence="1">
    <location>
        <begin position="16"/>
        <end position="57"/>
    </location>
</feature>
<dbReference type="EMBL" id="JAIWYP010000026">
    <property type="protein sequence ID" value="KAH3692029.1"/>
    <property type="molecule type" value="Genomic_DNA"/>
</dbReference>
<proteinExistence type="predicted"/>
<reference evidence="2" key="1">
    <citation type="journal article" date="2019" name="bioRxiv">
        <title>The Genome of the Zebra Mussel, Dreissena polymorpha: A Resource for Invasive Species Research.</title>
        <authorList>
            <person name="McCartney M.A."/>
            <person name="Auch B."/>
            <person name="Kono T."/>
            <person name="Mallez S."/>
            <person name="Zhang Y."/>
            <person name="Obille A."/>
            <person name="Becker A."/>
            <person name="Abrahante J.E."/>
            <person name="Garbe J."/>
            <person name="Badalamenti J.P."/>
            <person name="Herman A."/>
            <person name="Mangelson H."/>
            <person name="Liachko I."/>
            <person name="Sullivan S."/>
            <person name="Sone E.D."/>
            <person name="Koren S."/>
            <person name="Silverstein K.A.T."/>
            <person name="Beckman K.B."/>
            <person name="Gohl D.M."/>
        </authorList>
    </citation>
    <scope>NUCLEOTIDE SEQUENCE</scope>
    <source>
        <strain evidence="2">Duluth1</strain>
        <tissue evidence="2">Whole animal</tissue>
    </source>
</reference>
<comment type="caution">
    <text evidence="2">The sequence shown here is derived from an EMBL/GenBank/DDBJ whole genome shotgun (WGS) entry which is preliminary data.</text>
</comment>
<organism evidence="2 3">
    <name type="scientific">Dreissena polymorpha</name>
    <name type="common">Zebra mussel</name>
    <name type="synonym">Mytilus polymorpha</name>
    <dbReference type="NCBI Taxonomy" id="45954"/>
    <lineage>
        <taxon>Eukaryota</taxon>
        <taxon>Metazoa</taxon>
        <taxon>Spiralia</taxon>
        <taxon>Lophotrochozoa</taxon>
        <taxon>Mollusca</taxon>
        <taxon>Bivalvia</taxon>
        <taxon>Autobranchia</taxon>
        <taxon>Heteroconchia</taxon>
        <taxon>Euheterodonta</taxon>
        <taxon>Imparidentia</taxon>
        <taxon>Neoheterodontei</taxon>
        <taxon>Myida</taxon>
        <taxon>Dreissenoidea</taxon>
        <taxon>Dreissenidae</taxon>
        <taxon>Dreissena</taxon>
    </lineage>
</organism>
<keyword evidence="3" id="KW-1185">Reference proteome</keyword>